<dbReference type="STRING" id="645134.A0A0L0HKV5"/>
<evidence type="ECO:0000256" key="4">
    <source>
        <dbReference type="SAM" id="MobiDB-lite"/>
    </source>
</evidence>
<proteinExistence type="predicted"/>
<feature type="domain" description="Symplekin/Pta1 N-terminal" evidence="5">
    <location>
        <begin position="103"/>
        <end position="316"/>
    </location>
</feature>
<dbReference type="InterPro" id="IPR032460">
    <property type="entry name" value="Symplekin/Pta1_N"/>
</dbReference>
<evidence type="ECO:0000259" key="6">
    <source>
        <dbReference type="Pfam" id="PF12295"/>
    </source>
</evidence>
<feature type="region of interest" description="Disordered" evidence="4">
    <location>
        <begin position="1214"/>
        <end position="1242"/>
    </location>
</feature>
<keyword evidence="8" id="KW-1185">Reference proteome</keyword>
<dbReference type="eggNOG" id="KOG1895">
    <property type="taxonomic scope" value="Eukaryota"/>
</dbReference>
<sequence length="1242" mass="136665">MADQAANQAIMLLNAARTLQDIGQRVTVLHQLHEVLKREPALLATFFPIALGLAVDPSADLRVGVLRLIEDTTCRMTVPDEARMLVAARSVEALTFLMTDENPNVIKRIVRCATSIYPFIFKWMCKLPADQATWQGIAGLKVKLFALLGHSNDGVKEGVVRFLHKLIMVQSPKDASVVAIGTDSVSIDLCPPQHPFINIQELNAEAVGLFNRMQSFISIPGVSAGPITANLNCMLGLTRARPQYLQPVITTLVQWVNTPSTTLTLVQRRSVERTIKIVLMSALRSPAAAPYANILTDALVKLGTKSHEIQQARRRELKRSAPPSTPEVLFDPKRQRTSGVPQPSTQLDATWNTTNEAFPQDEALQLATQMLNTINANSLSPNIIAELVVQTLASCTTPRWEQGVMRFKQVSGLVSQASVQPPVAAPSRDPRRDPRMMDSQQCLESTPSTLSENENGASTETSLAKDEELPLKSDFPGDSSLSGRGEDENLAKLRAGSPSQMNVLPSDQSEDHDHLSDLAAFESSARAIVLDLSNAELPELSADERRRLANDAVKRILSLEPTFSSQVAISTVSGAPGAQSSGQSSAGPFSLSAAKTGWMLVLCRLTTALSDGHPVANESEETNTASGRVSDEMKGIIMESLLEDFRGRLELAVIWLHHLWLEDEHRTRAQNAEPLDASSKQYPIWFHRILDKISTTLDPKDKTFAKFLIDVPEVTEEAIHRVVKGYCDDHERMPLGLFTLQGLINHRPAVRAECLQLLLEYALHPTRLTRSTAIVMCKRFFTDHRTIGPKVEEFALEAIRALLGPPQVGIVHTESTESDANGVEEDKGGEDDDMDVKEEKDGVQDAERRTSNGDITPDDWKEDDVVRRLELYFALCSKKHELLLELFKLYKDFHISVQRAVRKNIPPLIKALSAQPARLLPIINAFPEGSDWLVLRMVTTMTEKHPPSPQLVTAVWNVFAQKNLDARFLIPILSGLGRPKILLYLPRIVQLLDGSEKQRALVKDAFLRLVDSPSLQNAAAASAGTGAGPAVSTNGGDRAAQPGGGGAGPPLTPSELLVALHNMEETVGLKRAVEATTICFTCQNVFKGEVLAVVLQQLVDQSKLPTLFMRTVIQSVNQYPALVNFVTSILLKLINKKVWSAPKLWEGFIRCCTIIFPASIQVLQSLPRPHVADALKRSPKLKAALQAHIAQLEPEQKARREIQIFVSLVESGAPDEMEQVGTEHEPKQEVVEVKEEGNDEKR</sequence>
<dbReference type="InterPro" id="IPR022075">
    <property type="entry name" value="Symplekin_C"/>
</dbReference>
<dbReference type="PANTHER" id="PTHR15245">
    <property type="entry name" value="SYMPLEKIN-RELATED"/>
    <property type="match status" value="1"/>
</dbReference>
<dbReference type="InterPro" id="IPR021850">
    <property type="entry name" value="Symplekin/Pta1"/>
</dbReference>
<protein>
    <recommendedName>
        <fullName evidence="9">Symplekin</fullName>
    </recommendedName>
</protein>
<dbReference type="GO" id="GO:0006397">
    <property type="term" value="P:mRNA processing"/>
    <property type="evidence" value="ECO:0007669"/>
    <property type="project" value="UniProtKB-KW"/>
</dbReference>
<name>A0A0L0HKV5_SPIPD</name>
<organism evidence="7 8">
    <name type="scientific">Spizellomyces punctatus (strain DAOM BR117)</name>
    <dbReference type="NCBI Taxonomy" id="645134"/>
    <lineage>
        <taxon>Eukaryota</taxon>
        <taxon>Fungi</taxon>
        <taxon>Fungi incertae sedis</taxon>
        <taxon>Chytridiomycota</taxon>
        <taxon>Chytridiomycota incertae sedis</taxon>
        <taxon>Chytridiomycetes</taxon>
        <taxon>Spizellomycetales</taxon>
        <taxon>Spizellomycetaceae</taxon>
        <taxon>Spizellomyces</taxon>
    </lineage>
</organism>
<feature type="compositionally biased region" description="Basic and acidic residues" evidence="4">
    <location>
        <begin position="837"/>
        <end position="851"/>
    </location>
</feature>
<evidence type="ECO:0008006" key="9">
    <source>
        <dbReference type="Google" id="ProtNLM"/>
    </source>
</evidence>
<dbReference type="PANTHER" id="PTHR15245:SF20">
    <property type="entry name" value="SYMPLEKIN"/>
    <property type="match status" value="1"/>
</dbReference>
<dbReference type="InParanoid" id="A0A0L0HKV5"/>
<dbReference type="FunCoup" id="A0A0L0HKV5">
    <property type="interactions" value="396"/>
</dbReference>
<feature type="domain" description="Symplekin C-terminal" evidence="6">
    <location>
        <begin position="965"/>
        <end position="1176"/>
    </location>
</feature>
<dbReference type="Gene3D" id="1.25.10.10">
    <property type="entry name" value="Leucine-rich Repeat Variant"/>
    <property type="match status" value="1"/>
</dbReference>
<keyword evidence="2" id="KW-0507">mRNA processing</keyword>
<feature type="compositionally biased region" description="Acidic residues" evidence="4">
    <location>
        <begin position="827"/>
        <end position="836"/>
    </location>
</feature>
<feature type="compositionally biased region" description="Basic and acidic residues" evidence="4">
    <location>
        <begin position="1221"/>
        <end position="1242"/>
    </location>
</feature>
<dbReference type="InterPro" id="IPR016024">
    <property type="entry name" value="ARM-type_fold"/>
</dbReference>
<dbReference type="GeneID" id="27686980"/>
<comment type="subcellular location">
    <subcellularLocation>
        <location evidence="1">Nucleus</location>
    </subcellularLocation>
</comment>
<dbReference type="OMA" id="AREMCLN"/>
<dbReference type="RefSeq" id="XP_016609712.1">
    <property type="nucleotide sequence ID" value="XM_016751731.1"/>
</dbReference>
<feature type="region of interest" description="Disordered" evidence="4">
    <location>
        <begin position="813"/>
        <end position="857"/>
    </location>
</feature>
<evidence type="ECO:0000313" key="7">
    <source>
        <dbReference type="EMBL" id="KND01673.1"/>
    </source>
</evidence>
<feature type="compositionally biased region" description="Polar residues" evidence="4">
    <location>
        <begin position="440"/>
        <end position="462"/>
    </location>
</feature>
<feature type="compositionally biased region" description="Low complexity" evidence="4">
    <location>
        <begin position="1020"/>
        <end position="1041"/>
    </location>
</feature>
<dbReference type="Proteomes" id="UP000053201">
    <property type="component" value="Unassembled WGS sequence"/>
</dbReference>
<dbReference type="InterPro" id="IPR011989">
    <property type="entry name" value="ARM-like"/>
</dbReference>
<dbReference type="AlphaFoldDB" id="A0A0L0HKV5"/>
<gene>
    <name evidence="7" type="ORF">SPPG_03468</name>
</gene>
<dbReference type="Pfam" id="PF11935">
    <property type="entry name" value="SYMPK_PTA1_N"/>
    <property type="match status" value="1"/>
</dbReference>
<evidence type="ECO:0000259" key="5">
    <source>
        <dbReference type="Pfam" id="PF11935"/>
    </source>
</evidence>
<feature type="region of interest" description="Disordered" evidence="4">
    <location>
        <begin position="414"/>
        <end position="485"/>
    </location>
</feature>
<feature type="region of interest" description="Disordered" evidence="4">
    <location>
        <begin position="1020"/>
        <end position="1048"/>
    </location>
</feature>
<evidence type="ECO:0000313" key="8">
    <source>
        <dbReference type="Proteomes" id="UP000053201"/>
    </source>
</evidence>
<keyword evidence="3" id="KW-0539">Nucleus</keyword>
<dbReference type="EMBL" id="KQ257454">
    <property type="protein sequence ID" value="KND01673.1"/>
    <property type="molecule type" value="Genomic_DNA"/>
</dbReference>
<dbReference type="GO" id="GO:0005847">
    <property type="term" value="C:mRNA cleavage and polyadenylation specificity factor complex"/>
    <property type="evidence" value="ECO:0007669"/>
    <property type="project" value="TreeGrafter"/>
</dbReference>
<reference evidence="7 8" key="1">
    <citation type="submission" date="2009-08" db="EMBL/GenBank/DDBJ databases">
        <title>The Genome Sequence of Spizellomyces punctatus strain DAOM BR117.</title>
        <authorList>
            <consortium name="The Broad Institute Genome Sequencing Platform"/>
            <person name="Russ C."/>
            <person name="Cuomo C."/>
            <person name="Shea T."/>
            <person name="Young S.K."/>
            <person name="Zeng Q."/>
            <person name="Koehrsen M."/>
            <person name="Haas B."/>
            <person name="Borodovsky M."/>
            <person name="Guigo R."/>
            <person name="Alvarado L."/>
            <person name="Berlin A."/>
            <person name="Bochicchio J."/>
            <person name="Borenstein D."/>
            <person name="Chapman S."/>
            <person name="Chen Z."/>
            <person name="Engels R."/>
            <person name="Freedman E."/>
            <person name="Gellesch M."/>
            <person name="Goldberg J."/>
            <person name="Griggs A."/>
            <person name="Gujja S."/>
            <person name="Heiman D."/>
            <person name="Hepburn T."/>
            <person name="Howarth C."/>
            <person name="Jen D."/>
            <person name="Larson L."/>
            <person name="Lewis B."/>
            <person name="Mehta T."/>
            <person name="Park D."/>
            <person name="Pearson M."/>
            <person name="Roberts A."/>
            <person name="Saif S."/>
            <person name="Shenoy N."/>
            <person name="Sisk P."/>
            <person name="Stolte C."/>
            <person name="Sykes S."/>
            <person name="Thomson T."/>
            <person name="Walk T."/>
            <person name="White J."/>
            <person name="Yandava C."/>
            <person name="Burger G."/>
            <person name="Gray M.W."/>
            <person name="Holland P.W.H."/>
            <person name="King N."/>
            <person name="Lang F.B.F."/>
            <person name="Roger A.J."/>
            <person name="Ruiz-Trillo I."/>
            <person name="Lander E."/>
            <person name="Nusbaum C."/>
        </authorList>
    </citation>
    <scope>NUCLEOTIDE SEQUENCE [LARGE SCALE GENOMIC DNA]</scope>
    <source>
        <strain evidence="7 8">DAOM BR117</strain>
    </source>
</reference>
<dbReference type="Pfam" id="PF12295">
    <property type="entry name" value="Symplekin_C"/>
    <property type="match status" value="1"/>
</dbReference>
<evidence type="ECO:0000256" key="2">
    <source>
        <dbReference type="ARBA" id="ARBA00022664"/>
    </source>
</evidence>
<accession>A0A0L0HKV5</accession>
<evidence type="ECO:0000256" key="3">
    <source>
        <dbReference type="ARBA" id="ARBA00023242"/>
    </source>
</evidence>
<dbReference type="VEuPathDB" id="FungiDB:SPPG_03468"/>
<dbReference type="OrthoDB" id="331600at2759"/>
<feature type="region of interest" description="Disordered" evidence="4">
    <location>
        <begin position="315"/>
        <end position="344"/>
    </location>
</feature>
<dbReference type="SUPFAM" id="SSF48371">
    <property type="entry name" value="ARM repeat"/>
    <property type="match status" value="1"/>
</dbReference>
<evidence type="ECO:0000256" key="1">
    <source>
        <dbReference type="ARBA" id="ARBA00004123"/>
    </source>
</evidence>